<name>A0A5C7HQK1_9ROSI</name>
<evidence type="ECO:0000313" key="9">
    <source>
        <dbReference type="Proteomes" id="UP000323000"/>
    </source>
</evidence>
<dbReference type="Pfam" id="PF00651">
    <property type="entry name" value="BTB"/>
    <property type="match status" value="1"/>
</dbReference>
<evidence type="ECO:0000259" key="6">
    <source>
        <dbReference type="PROSITE" id="PS50097"/>
    </source>
</evidence>
<protein>
    <recommendedName>
        <fullName evidence="10">NPH3 domain-containing protein</fullName>
    </recommendedName>
</protein>
<dbReference type="SUPFAM" id="SSF54695">
    <property type="entry name" value="POZ domain"/>
    <property type="match status" value="1"/>
</dbReference>
<keyword evidence="2" id="KW-0833">Ubl conjugation pathway</keyword>
<dbReference type="GO" id="GO:0016567">
    <property type="term" value="P:protein ubiquitination"/>
    <property type="evidence" value="ECO:0007669"/>
    <property type="project" value="UniProtKB-UniPathway"/>
</dbReference>
<proteinExistence type="inferred from homology"/>
<evidence type="ECO:0000256" key="3">
    <source>
        <dbReference type="PROSITE-ProRule" id="PRU00982"/>
    </source>
</evidence>
<dbReference type="InterPro" id="IPR011333">
    <property type="entry name" value="SKP1/BTB/POZ_sf"/>
</dbReference>
<evidence type="ECO:0000256" key="5">
    <source>
        <dbReference type="SAM" id="MobiDB-lite"/>
    </source>
</evidence>
<dbReference type="InterPro" id="IPR000210">
    <property type="entry name" value="BTB/POZ_dom"/>
</dbReference>
<feature type="compositionally biased region" description="Basic and acidic residues" evidence="5">
    <location>
        <begin position="563"/>
        <end position="579"/>
    </location>
</feature>
<comment type="caution">
    <text evidence="8">The sequence shown here is derived from an EMBL/GenBank/DDBJ whole genome shotgun (WGS) entry which is preliminary data.</text>
</comment>
<gene>
    <name evidence="8" type="ORF">EZV62_016331</name>
</gene>
<feature type="domain" description="BTB" evidence="6">
    <location>
        <begin position="63"/>
        <end position="134"/>
    </location>
</feature>
<evidence type="ECO:0000259" key="7">
    <source>
        <dbReference type="PROSITE" id="PS51649"/>
    </source>
</evidence>
<dbReference type="InterPro" id="IPR027356">
    <property type="entry name" value="NPH3_dom"/>
</dbReference>
<evidence type="ECO:0000313" key="8">
    <source>
        <dbReference type="EMBL" id="TXG58502.1"/>
    </source>
</evidence>
<feature type="domain" description="NPH3" evidence="7">
    <location>
        <begin position="249"/>
        <end position="539"/>
    </location>
</feature>
<feature type="region of interest" description="Disordered" evidence="5">
    <location>
        <begin position="624"/>
        <end position="662"/>
    </location>
</feature>
<dbReference type="PROSITE" id="PS51649">
    <property type="entry name" value="NPH3"/>
    <property type="match status" value="1"/>
</dbReference>
<dbReference type="InterPro" id="IPR043454">
    <property type="entry name" value="NPH3/RPT2-like"/>
</dbReference>
<dbReference type="UniPathway" id="UPA00143"/>
<dbReference type="AlphaFoldDB" id="A0A5C7HQK1"/>
<reference evidence="9" key="1">
    <citation type="journal article" date="2019" name="Gigascience">
        <title>De novo genome assembly of the endangered Acer yangbiense, a plant species with extremely small populations endemic to Yunnan Province, China.</title>
        <authorList>
            <person name="Yang J."/>
            <person name="Wariss H.M."/>
            <person name="Tao L."/>
            <person name="Zhang R."/>
            <person name="Yun Q."/>
            <person name="Hollingsworth P."/>
            <person name="Dao Z."/>
            <person name="Luo G."/>
            <person name="Guo H."/>
            <person name="Ma Y."/>
            <person name="Sun W."/>
        </authorList>
    </citation>
    <scope>NUCLEOTIDE SEQUENCE [LARGE SCALE GENOMIC DNA]</scope>
    <source>
        <strain evidence="9">cv. Malutang</strain>
    </source>
</reference>
<feature type="compositionally biased region" description="Polar residues" evidence="5">
    <location>
        <begin position="643"/>
        <end position="653"/>
    </location>
</feature>
<evidence type="ECO:0000256" key="2">
    <source>
        <dbReference type="ARBA" id="ARBA00022786"/>
    </source>
</evidence>
<feature type="compositionally biased region" description="Basic and acidic residues" evidence="5">
    <location>
        <begin position="37"/>
        <end position="46"/>
    </location>
</feature>
<sequence>MVVSSMAAVDLDRRVSGKKNVFPSNEEADECGGSSTEKVESPKSPKSVVRDARKRFCTSGLPSDVTIEVGEMAFHLHKFPLLSRSGLLEKLIEESCSELDGSVCLLKLHEVPGGGKAFELITKFCYGVKMEITALNVVSLRCAAEYLQMTNDYGEGNLIMQTEAFLNDVFSNWTDTLKALETCNDQVLPYAEELHIISRCIDTLAMKACADTTLFNWPVSECNDTKNSEDSMLWNGISTAMKPKSIGDDWWYADVSTLSLPLYRRLILALESRNMKLESIAASIVYYAKRYLPMMNRQLSFNDRIHVNSGTSTPAISENDQRAFLEEIVDLVPNKKEVTSTRFLLRLLHTAMVLHASPTCKENLEKRVGAQFEQASLVDLLIPNIGYIDTLYDIDCVQRILDHFMSLNQPSALSSSPCIIEEGQQMTSGSDSLTPMTMVAALVDGYLAEVAPDVNLKLPKFEALAAAIPDYARPLDDGVYHAIDIYLKEHPWITDPEREQLCRLMDCQKLSLEASTHAAQNERLPLRVIIQVLFFEQLRLRTSISGWFFVDDFESSQNPSVPKNDRSHQMDPSKDQVDGVNEVRERVSELEKDCLNMKQELQKIVKTKRSWNIFAKKLGFTKKSQQPCKPKESKSCDLKEPASTVNAEQNQPNEAIHQALKV</sequence>
<dbReference type="Proteomes" id="UP000323000">
    <property type="component" value="Chromosome 7"/>
</dbReference>
<dbReference type="Gene3D" id="3.30.710.10">
    <property type="entry name" value="Potassium Channel Kv1.1, Chain A"/>
    <property type="match status" value="1"/>
</dbReference>
<comment type="similarity">
    <text evidence="3">Belongs to the NPH3 family.</text>
</comment>
<evidence type="ECO:0000256" key="1">
    <source>
        <dbReference type="ARBA" id="ARBA00004906"/>
    </source>
</evidence>
<organism evidence="8 9">
    <name type="scientific">Acer yangbiense</name>
    <dbReference type="NCBI Taxonomy" id="1000413"/>
    <lineage>
        <taxon>Eukaryota</taxon>
        <taxon>Viridiplantae</taxon>
        <taxon>Streptophyta</taxon>
        <taxon>Embryophyta</taxon>
        <taxon>Tracheophyta</taxon>
        <taxon>Spermatophyta</taxon>
        <taxon>Magnoliopsida</taxon>
        <taxon>eudicotyledons</taxon>
        <taxon>Gunneridae</taxon>
        <taxon>Pentapetalae</taxon>
        <taxon>rosids</taxon>
        <taxon>malvids</taxon>
        <taxon>Sapindales</taxon>
        <taxon>Sapindaceae</taxon>
        <taxon>Hippocastanoideae</taxon>
        <taxon>Acereae</taxon>
        <taxon>Acer</taxon>
    </lineage>
</organism>
<comment type="pathway">
    <text evidence="1">Protein modification; protein ubiquitination.</text>
</comment>
<dbReference type="PROSITE" id="PS50097">
    <property type="entry name" value="BTB"/>
    <property type="match status" value="1"/>
</dbReference>
<evidence type="ECO:0000256" key="4">
    <source>
        <dbReference type="SAM" id="Coils"/>
    </source>
</evidence>
<dbReference type="EMBL" id="VAHF01000007">
    <property type="protein sequence ID" value="TXG58502.1"/>
    <property type="molecule type" value="Genomic_DNA"/>
</dbReference>
<evidence type="ECO:0008006" key="10">
    <source>
        <dbReference type="Google" id="ProtNLM"/>
    </source>
</evidence>
<accession>A0A5C7HQK1</accession>
<keyword evidence="4" id="KW-0175">Coiled coil</keyword>
<feature type="region of interest" description="Disordered" evidence="5">
    <location>
        <begin position="19"/>
        <end position="46"/>
    </location>
</feature>
<dbReference type="Pfam" id="PF03000">
    <property type="entry name" value="NPH3"/>
    <property type="match status" value="1"/>
</dbReference>
<dbReference type="OrthoDB" id="624345at2759"/>
<dbReference type="PANTHER" id="PTHR32370">
    <property type="entry name" value="OS12G0117600 PROTEIN"/>
    <property type="match status" value="1"/>
</dbReference>
<feature type="coiled-coil region" evidence="4">
    <location>
        <begin position="580"/>
        <end position="607"/>
    </location>
</feature>
<keyword evidence="9" id="KW-1185">Reference proteome</keyword>
<feature type="region of interest" description="Disordered" evidence="5">
    <location>
        <begin position="555"/>
        <end position="579"/>
    </location>
</feature>
<feature type="compositionally biased region" description="Basic and acidic residues" evidence="5">
    <location>
        <begin position="629"/>
        <end position="640"/>
    </location>
</feature>